<proteinExistence type="predicted"/>
<protein>
    <recommendedName>
        <fullName evidence="7">NEDD4-binding protein 2</fullName>
    </recommendedName>
</protein>
<evidence type="ECO:0000259" key="4">
    <source>
        <dbReference type="PROSITE" id="PS51140"/>
    </source>
</evidence>
<feature type="domain" description="CUE" evidence="4">
    <location>
        <begin position="521"/>
        <end position="564"/>
    </location>
</feature>
<feature type="compositionally biased region" description="Polar residues" evidence="2">
    <location>
        <begin position="589"/>
        <end position="603"/>
    </location>
</feature>
<reference evidence="5" key="1">
    <citation type="journal article" date="2023" name="Insect Mol. Biol.">
        <title>Genome sequencing provides insights into the evolution of gene families encoding plant cell wall-degrading enzymes in longhorned beetles.</title>
        <authorList>
            <person name="Shin N.R."/>
            <person name="Okamura Y."/>
            <person name="Kirsch R."/>
            <person name="Pauchet Y."/>
        </authorList>
    </citation>
    <scope>NUCLEOTIDE SEQUENCE</scope>
    <source>
        <strain evidence="5">AMC_N1</strain>
    </source>
</reference>
<dbReference type="InterPro" id="IPR009060">
    <property type="entry name" value="UBA-like_sf"/>
</dbReference>
<keyword evidence="1" id="KW-0175">Coiled coil</keyword>
<dbReference type="Gene3D" id="3.40.50.300">
    <property type="entry name" value="P-loop containing nucleotide triphosphate hydrolases"/>
    <property type="match status" value="1"/>
</dbReference>
<dbReference type="Pfam" id="PF13671">
    <property type="entry name" value="AAA_33"/>
    <property type="match status" value="1"/>
</dbReference>
<dbReference type="PROSITE" id="PS50828">
    <property type="entry name" value="SMR"/>
    <property type="match status" value="1"/>
</dbReference>
<dbReference type="SMART" id="SM01162">
    <property type="entry name" value="DUF1771"/>
    <property type="match status" value="1"/>
</dbReference>
<comment type="caution">
    <text evidence="5">The sequence shown here is derived from an EMBL/GenBank/DDBJ whole genome shotgun (WGS) entry which is preliminary data.</text>
</comment>
<dbReference type="Gene3D" id="3.30.1370.110">
    <property type="match status" value="1"/>
</dbReference>
<feature type="compositionally biased region" description="Acidic residues" evidence="2">
    <location>
        <begin position="572"/>
        <end position="588"/>
    </location>
</feature>
<organism evidence="5 6">
    <name type="scientific">Aromia moschata</name>
    <dbReference type="NCBI Taxonomy" id="1265417"/>
    <lineage>
        <taxon>Eukaryota</taxon>
        <taxon>Metazoa</taxon>
        <taxon>Ecdysozoa</taxon>
        <taxon>Arthropoda</taxon>
        <taxon>Hexapoda</taxon>
        <taxon>Insecta</taxon>
        <taxon>Pterygota</taxon>
        <taxon>Neoptera</taxon>
        <taxon>Endopterygota</taxon>
        <taxon>Coleoptera</taxon>
        <taxon>Polyphaga</taxon>
        <taxon>Cucujiformia</taxon>
        <taxon>Chrysomeloidea</taxon>
        <taxon>Cerambycidae</taxon>
        <taxon>Cerambycinae</taxon>
        <taxon>Callichromatini</taxon>
        <taxon>Aromia</taxon>
    </lineage>
</organism>
<keyword evidence="6" id="KW-1185">Reference proteome</keyword>
<dbReference type="GO" id="GO:0004519">
    <property type="term" value="F:endonuclease activity"/>
    <property type="evidence" value="ECO:0007669"/>
    <property type="project" value="TreeGrafter"/>
</dbReference>
<dbReference type="SMART" id="SM00463">
    <property type="entry name" value="SMR"/>
    <property type="match status" value="1"/>
</dbReference>
<dbReference type="Pfam" id="PF08590">
    <property type="entry name" value="DUF1771"/>
    <property type="match status" value="1"/>
</dbReference>
<feature type="region of interest" description="Disordered" evidence="2">
    <location>
        <begin position="572"/>
        <end position="618"/>
    </location>
</feature>
<gene>
    <name evidence="5" type="ORF">NQ318_017380</name>
</gene>
<dbReference type="InterPro" id="IPR052772">
    <property type="entry name" value="Endo/PolyKinase_Domain-Protein"/>
</dbReference>
<feature type="domain" description="Smr" evidence="3">
    <location>
        <begin position="995"/>
        <end position="1076"/>
    </location>
</feature>
<feature type="compositionally biased region" description="Basic and acidic residues" evidence="2">
    <location>
        <begin position="605"/>
        <end position="618"/>
    </location>
</feature>
<dbReference type="GO" id="GO:0005634">
    <property type="term" value="C:nucleus"/>
    <property type="evidence" value="ECO:0007669"/>
    <property type="project" value="TreeGrafter"/>
</dbReference>
<sequence length="1087" mass="124912">MATCIIEKHVEENVVHQLNELFGNVLHLDVIKRVAVSCHYDVVESSNKLLEITSFSDELTMEKRNAKPASRSVASPASKKSRKAVDIEKAINIIQKGYKVLVLIRGVPGCGKSHLSRHILQSTVGIDPNYKLHILSTDDYFYTNGVYKYNPEKISDAHGWNHNRAFNALSRGFSPVIIDNTNVQMWEMKPYAMMATDYGYIIEILEPDTHWCFNDKELAKRNTHGVPRSKIKEMLERYEKNITPVKLLNAYNLTYKLQKPPQWRLYPPLNMEKAVTSNHVEINTFRVGKTNTGRALHSVRSENVIVLNHGTPKFKSEPVETIDLMEFNDVETTTPGTSQPVIEIVDDEISVTSWSTNPVDNILMCNNDSSKTIDILQPTQNNMSDILLIDDSSDEDNQMVQMERKTFPDLETAWGINENALRSWDIVTPIKDEGDKEFVDSTQFPQQSEEHSIVTNDSSCNTEEIYFRILKSNSINPASSEIKIVDTVNRDINRSTPKKEPVVLKKPVLDKSCLTEDIFENYDNHMSQLLNLFPSIPKNHLKYWYNKCKGDLEWTIEFLLEAKEEITSLIEENEDNSDDNGEVSEQLDNESVQVNPDCSSPAVTTDEKELRNKRSFKSSDEHNEIKKIIESKIDINQEHYSKHLLKVKHFKFGYADSLQPSVSSETRLNATADSNYCTPKPSTSQDESWMVMTDDSDTEFEELEDVADKPEEKPEETTELNLGENLVAQLEEKIGDPNMCYPKGFQPVVQVPITLARQLYTFYIESVYQQMDNQKQVMESLTKEDEDFARKLQAKEEETVSEQMKTSNLREIMDEQVAQNIYQKEAEKWKDLDPDNLAARLTKQKLFSVFPDIDKNTLVEILYAHNNKYQDTVEILLASTGGENVNRNIANIKEPPLKEEIIQEMKEAQESSSNKEYDDQHAATFYREEANRYLKKRVDLYQKAQQYHQRGMTEVAQFYSGLASQQTMYFDRANNMAATAFLDEHSKRLQDFNTIDLHFLYTKEAIPALDVFLDLNINLLRHSKTKQSEHLQIITGRGKRSENGISKIRPVVMDRLKRRKIKFTQLNPGLLQAKITKNSLVTSEFLS</sequence>
<evidence type="ECO:0000256" key="2">
    <source>
        <dbReference type="SAM" id="MobiDB-lite"/>
    </source>
</evidence>
<feature type="coiled-coil region" evidence="1">
    <location>
        <begin position="764"/>
        <end position="798"/>
    </location>
</feature>
<evidence type="ECO:0000313" key="6">
    <source>
        <dbReference type="Proteomes" id="UP001162162"/>
    </source>
</evidence>
<dbReference type="SUPFAM" id="SSF160443">
    <property type="entry name" value="SMR domain-like"/>
    <property type="match status" value="1"/>
</dbReference>
<dbReference type="PROSITE" id="PS51140">
    <property type="entry name" value="CUE"/>
    <property type="match status" value="1"/>
</dbReference>
<dbReference type="CDD" id="cd14279">
    <property type="entry name" value="CUE"/>
    <property type="match status" value="2"/>
</dbReference>
<dbReference type="InterPro" id="IPR002625">
    <property type="entry name" value="Smr_dom"/>
</dbReference>
<evidence type="ECO:0000256" key="1">
    <source>
        <dbReference type="SAM" id="Coils"/>
    </source>
</evidence>
<dbReference type="PANTHER" id="PTHR46535">
    <property type="entry name" value="NEDD4-BINDING PROTEIN 2"/>
    <property type="match status" value="1"/>
</dbReference>
<dbReference type="EMBL" id="JAPWTK010000018">
    <property type="protein sequence ID" value="KAJ8958237.1"/>
    <property type="molecule type" value="Genomic_DNA"/>
</dbReference>
<dbReference type="GO" id="GO:0043130">
    <property type="term" value="F:ubiquitin binding"/>
    <property type="evidence" value="ECO:0007669"/>
    <property type="project" value="InterPro"/>
</dbReference>
<name>A0AAV8Z2E6_9CUCU</name>
<evidence type="ECO:0000259" key="3">
    <source>
        <dbReference type="PROSITE" id="PS50828"/>
    </source>
</evidence>
<dbReference type="SUPFAM" id="SSF46934">
    <property type="entry name" value="UBA-like"/>
    <property type="match status" value="1"/>
</dbReference>
<evidence type="ECO:0000313" key="5">
    <source>
        <dbReference type="EMBL" id="KAJ8958237.1"/>
    </source>
</evidence>
<dbReference type="SUPFAM" id="SSF52540">
    <property type="entry name" value="P-loop containing nucleoside triphosphate hydrolases"/>
    <property type="match status" value="1"/>
</dbReference>
<dbReference type="Proteomes" id="UP001162162">
    <property type="component" value="Unassembled WGS sequence"/>
</dbReference>
<dbReference type="InterPro" id="IPR003892">
    <property type="entry name" value="CUE"/>
</dbReference>
<dbReference type="InterPro" id="IPR027417">
    <property type="entry name" value="P-loop_NTPase"/>
</dbReference>
<dbReference type="PANTHER" id="PTHR46535:SF1">
    <property type="entry name" value="NEDD4-BINDING PROTEIN 2"/>
    <property type="match status" value="1"/>
</dbReference>
<dbReference type="InterPro" id="IPR036063">
    <property type="entry name" value="Smr_dom_sf"/>
</dbReference>
<accession>A0AAV8Z2E6</accession>
<evidence type="ECO:0008006" key="7">
    <source>
        <dbReference type="Google" id="ProtNLM"/>
    </source>
</evidence>
<dbReference type="AlphaFoldDB" id="A0AAV8Z2E6"/>
<dbReference type="InterPro" id="IPR013899">
    <property type="entry name" value="DUF1771"/>
</dbReference>